<dbReference type="STRING" id="548476.cauri_1974"/>
<dbReference type="GeneID" id="31924614"/>
<dbReference type="KEGG" id="car:cauri_1974"/>
<protein>
    <submittedName>
        <fullName evidence="2">Uncharacterized protein</fullName>
    </submittedName>
</protein>
<evidence type="ECO:0000313" key="3">
    <source>
        <dbReference type="Proteomes" id="UP000002077"/>
    </source>
</evidence>
<evidence type="ECO:0000256" key="1">
    <source>
        <dbReference type="SAM" id="MobiDB-lite"/>
    </source>
</evidence>
<dbReference type="Gene3D" id="1.20.5.320">
    <property type="entry name" value="6-Phosphogluconate Dehydrogenase, domain 3"/>
    <property type="match status" value="1"/>
</dbReference>
<gene>
    <name evidence="2" type="ordered locus">cauri_1974</name>
</gene>
<keyword evidence="3" id="KW-1185">Reference proteome</keyword>
<dbReference type="EMBL" id="CP001601">
    <property type="protein sequence ID" value="ACP33567.1"/>
    <property type="molecule type" value="Genomic_DNA"/>
</dbReference>
<dbReference type="OrthoDB" id="4428216at2"/>
<evidence type="ECO:0000313" key="2">
    <source>
        <dbReference type="EMBL" id="ACP33567.1"/>
    </source>
</evidence>
<name>C3PIB3_CORA7</name>
<sequence>MQEEFSAKVTARFVDDDDIVRTGRAMIELDGVNMLHLPIPTGYDGDIEGLFNSAADKLSVAKRAEEAAIRSASAARADADRVAKVAESTSWEGDRLTVGGKTSPSLRGPKGNPGPKGDTGPKGDSGPAGPAGITVVASSAEAARLPIGTLYAIRAAGVPGGVPPNPSPNPGGGIPSAPEPLPTDITIVGVASGNSSGVSSIVPKISGAKPGDKIIIAINSQGKSGMSMTPPAGFTQPVNGYWVGTQQSWIIEGDYTTDLTVKSALPADVGWAAIAVRGASTVTAGAVADRTQGGTPTTVTAPAAPAVAGDLILGFAFERTTAQETAGQISISPGWEKIHVTEQDANPQTVVVAKGGPGDMLVTYPNPQASNGSGVQVVCRA</sequence>
<proteinExistence type="predicted"/>
<accession>C3PIB3</accession>
<dbReference type="RefSeq" id="WP_010190938.1">
    <property type="nucleotide sequence ID" value="NC_012590.1"/>
</dbReference>
<feature type="region of interest" description="Disordered" evidence="1">
    <location>
        <begin position="86"/>
        <end position="132"/>
    </location>
</feature>
<organism evidence="2 3">
    <name type="scientific">Corynebacterium aurimucosum (strain ATCC 700975 / DSM 44827 / CIP 107346 / CN-1)</name>
    <name type="common">Corynebacterium nigricans</name>
    <dbReference type="NCBI Taxonomy" id="548476"/>
    <lineage>
        <taxon>Bacteria</taxon>
        <taxon>Bacillati</taxon>
        <taxon>Actinomycetota</taxon>
        <taxon>Actinomycetes</taxon>
        <taxon>Mycobacteriales</taxon>
        <taxon>Corynebacteriaceae</taxon>
        <taxon>Corynebacterium</taxon>
    </lineage>
</organism>
<dbReference type="HOGENOM" id="CLU_725051_0_0_11"/>
<dbReference type="Proteomes" id="UP000002077">
    <property type="component" value="Chromosome"/>
</dbReference>
<reference evidence="2 3" key="1">
    <citation type="journal article" date="2010" name="BMC Genomics">
        <title>Complete genome sequence and lifestyle of black-pigmented Corynebacterium aurimucosum ATCC 700975 (formerly C. nigricans CN-1) isolated from a vaginal swab of a woman with spontaneous abortion.</title>
        <authorList>
            <person name="Trost E."/>
            <person name="Gotker S."/>
            <person name="Schneider J."/>
            <person name="Schneiker-Bekel S."/>
            <person name="Szczepanowski R."/>
            <person name="Tilker A."/>
            <person name="Viehoever P."/>
            <person name="Arnold W."/>
            <person name="Bekel T."/>
            <person name="Blom J."/>
            <person name="Gartemann K.H."/>
            <person name="Linke B."/>
            <person name="Goesmann A."/>
            <person name="Puhler A."/>
            <person name="Shukla S.K."/>
            <person name="Tauch A."/>
        </authorList>
    </citation>
    <scope>NUCLEOTIDE SEQUENCE [LARGE SCALE GENOMIC DNA]</scope>
    <source>
        <strain evidence="3">ATCC 700975 / DSM 44827 / CIP 107346 / CN-1</strain>
    </source>
</reference>
<feature type="compositionally biased region" description="Low complexity" evidence="1">
    <location>
        <begin position="108"/>
        <end position="127"/>
    </location>
</feature>
<dbReference type="AlphaFoldDB" id="C3PIB3"/>